<accession>A0A7X9FU38</accession>
<dbReference type="Proteomes" id="UP000524246">
    <property type="component" value="Unassembled WGS sequence"/>
</dbReference>
<dbReference type="InterPro" id="IPR013766">
    <property type="entry name" value="Thioredoxin_domain"/>
</dbReference>
<proteinExistence type="predicted"/>
<comment type="caution">
    <text evidence="2">The sequence shown here is derived from an EMBL/GenBank/DDBJ whole genome shotgun (WGS) entry which is preliminary data.</text>
</comment>
<gene>
    <name evidence="2" type="ORF">GYA55_14480</name>
</gene>
<dbReference type="GO" id="GO:0016491">
    <property type="term" value="F:oxidoreductase activity"/>
    <property type="evidence" value="ECO:0007669"/>
    <property type="project" value="InterPro"/>
</dbReference>
<dbReference type="PROSITE" id="PS51257">
    <property type="entry name" value="PROKAR_LIPOPROTEIN"/>
    <property type="match status" value="1"/>
</dbReference>
<dbReference type="InterPro" id="IPR000866">
    <property type="entry name" value="AhpC/TSA"/>
</dbReference>
<dbReference type="PROSITE" id="PS51352">
    <property type="entry name" value="THIOREDOXIN_2"/>
    <property type="match status" value="1"/>
</dbReference>
<dbReference type="Pfam" id="PF00578">
    <property type="entry name" value="AhpC-TSA"/>
    <property type="match status" value="1"/>
</dbReference>
<dbReference type="InterPro" id="IPR036249">
    <property type="entry name" value="Thioredoxin-like_sf"/>
</dbReference>
<evidence type="ECO:0000313" key="2">
    <source>
        <dbReference type="EMBL" id="NMC64367.1"/>
    </source>
</evidence>
<dbReference type="EMBL" id="JAAZON010000658">
    <property type="protein sequence ID" value="NMC64367.1"/>
    <property type="molecule type" value="Genomic_DNA"/>
</dbReference>
<reference evidence="2 3" key="1">
    <citation type="journal article" date="2020" name="Biotechnol. Biofuels">
        <title>New insights from the biogas microbiome by comprehensive genome-resolved metagenomics of nearly 1600 species originating from multiple anaerobic digesters.</title>
        <authorList>
            <person name="Campanaro S."/>
            <person name="Treu L."/>
            <person name="Rodriguez-R L.M."/>
            <person name="Kovalovszki A."/>
            <person name="Ziels R.M."/>
            <person name="Maus I."/>
            <person name="Zhu X."/>
            <person name="Kougias P.G."/>
            <person name="Basile A."/>
            <person name="Luo G."/>
            <person name="Schluter A."/>
            <person name="Konstantinidis K.T."/>
            <person name="Angelidaki I."/>
        </authorList>
    </citation>
    <scope>NUCLEOTIDE SEQUENCE [LARGE SCALE GENOMIC DNA]</scope>
    <source>
        <strain evidence="2">AS27yjCOA_65</strain>
    </source>
</reference>
<evidence type="ECO:0000313" key="3">
    <source>
        <dbReference type="Proteomes" id="UP000524246"/>
    </source>
</evidence>
<dbReference type="SUPFAM" id="SSF52833">
    <property type="entry name" value="Thioredoxin-like"/>
    <property type="match status" value="1"/>
</dbReference>
<name>A0A7X9FU38_9DELT</name>
<evidence type="ECO:0000259" key="1">
    <source>
        <dbReference type="PROSITE" id="PS51352"/>
    </source>
</evidence>
<organism evidence="2 3">
    <name type="scientific">SAR324 cluster bacterium</name>
    <dbReference type="NCBI Taxonomy" id="2024889"/>
    <lineage>
        <taxon>Bacteria</taxon>
        <taxon>Deltaproteobacteria</taxon>
        <taxon>SAR324 cluster</taxon>
    </lineage>
</organism>
<dbReference type="Gene3D" id="3.40.30.10">
    <property type="entry name" value="Glutaredoxin"/>
    <property type="match status" value="1"/>
</dbReference>
<protein>
    <submittedName>
        <fullName evidence="2">Redoxin domain-containing protein</fullName>
    </submittedName>
</protein>
<dbReference type="GO" id="GO:0016209">
    <property type="term" value="F:antioxidant activity"/>
    <property type="evidence" value="ECO:0007669"/>
    <property type="project" value="InterPro"/>
</dbReference>
<feature type="domain" description="Thioredoxin" evidence="1">
    <location>
        <begin position="26"/>
        <end position="168"/>
    </location>
</feature>
<sequence length="170" mass="19420">MLKIKLFLTLLLLFLIAGCSSRSGTKIEGQAFPYTKFTMLNASTRILKEWEGQPVVIMFWSLKCPVCERAISRLNEEVRPLVKHSDIIFIAVNLDSVEELSLVEQRTKNPEWKWFYHAFSGNEGLDEAFVTFKGSGTPFFVLVDRAGYVKKTGYSVSIVRDFAEEQIKLN</sequence>
<dbReference type="AlphaFoldDB" id="A0A7X9FU38"/>